<dbReference type="Proteomes" id="UP000322521">
    <property type="component" value="Unassembled WGS sequence"/>
</dbReference>
<gene>
    <name evidence="1" type="ORF">F4W18_13240</name>
</gene>
<sequence length="107" mass="12399">MNNLTFEQWVESFKPIINENGGSAIFLDDKCISFETYGNDLETIKTTDASRVWTIIEIDIDEEEDELGEPVDSKWVIVNGCHWVNRVGYIITETPWQDGIDYEITYD</sequence>
<protein>
    <submittedName>
        <fullName evidence="1">Uncharacterized protein</fullName>
    </submittedName>
</protein>
<evidence type="ECO:0000313" key="1">
    <source>
        <dbReference type="EMBL" id="KAA8675585.1"/>
    </source>
</evidence>
<comment type="caution">
    <text evidence="1">The sequence shown here is derived from an EMBL/GenBank/DDBJ whole genome shotgun (WGS) entry which is preliminary data.</text>
</comment>
<proteinExistence type="predicted"/>
<accession>A0A5M9NYJ9</accession>
<reference evidence="1 2" key="1">
    <citation type="submission" date="2019-09" db="EMBL/GenBank/DDBJ databases">
        <title>Draft genome sequence of various Type strains from the CCUG.</title>
        <authorList>
            <person name="Pineiro-Iglesias B."/>
            <person name="Tunovic T."/>
            <person name="Unosson C."/>
            <person name="Inganas E."/>
            <person name="Ohlen M."/>
            <person name="Cardew S."/>
            <person name="Jensie-Markopoulos S."/>
            <person name="Salva-Serra F."/>
            <person name="Jaen-Luchoro D."/>
            <person name="Karlsson R."/>
            <person name="Svensson-Stadler L."/>
            <person name="Chun J."/>
            <person name="Moore E."/>
        </authorList>
    </citation>
    <scope>NUCLEOTIDE SEQUENCE [LARGE SCALE GENOMIC DNA]</scope>
    <source>
        <strain evidence="1 2">CCUG 56969T</strain>
    </source>
</reference>
<organism evidence="1 2">
    <name type="scientific">Vibrio gigantis</name>
    <dbReference type="NCBI Taxonomy" id="296199"/>
    <lineage>
        <taxon>Bacteria</taxon>
        <taxon>Pseudomonadati</taxon>
        <taxon>Pseudomonadota</taxon>
        <taxon>Gammaproteobacteria</taxon>
        <taxon>Vibrionales</taxon>
        <taxon>Vibrionaceae</taxon>
        <taxon>Vibrio</taxon>
    </lineage>
</organism>
<dbReference type="RefSeq" id="WP_081230233.1">
    <property type="nucleotide sequence ID" value="NZ_AP025494.1"/>
</dbReference>
<dbReference type="OrthoDB" id="6024605at2"/>
<name>A0A5M9NYJ9_9VIBR</name>
<dbReference type="AlphaFoldDB" id="A0A5M9NYJ9"/>
<evidence type="ECO:0000313" key="2">
    <source>
        <dbReference type="Proteomes" id="UP000322521"/>
    </source>
</evidence>
<keyword evidence="2" id="KW-1185">Reference proteome</keyword>
<dbReference type="EMBL" id="VXJS01000007">
    <property type="protein sequence ID" value="KAA8675585.1"/>
    <property type="molecule type" value="Genomic_DNA"/>
</dbReference>